<feature type="region of interest" description="Disordered" evidence="1">
    <location>
        <begin position="151"/>
        <end position="191"/>
    </location>
</feature>
<evidence type="ECO:0000313" key="3">
    <source>
        <dbReference type="Proteomes" id="UP000799428"/>
    </source>
</evidence>
<protein>
    <submittedName>
        <fullName evidence="2">Uncharacterized protein</fullName>
    </submittedName>
</protein>
<sequence length="191" mass="20610">MYQVPTTVHVSRPTTDRITSPHLTHLSPLKEEGALSNIHAPTKLSPGVLFLPRPFVRSLSPLPFSAPFLTSLSHLPFSAPSPSPLYRPFQNPKLNSSSEPYSTALTRTMAPPTSLHLDHHLTIISPSHHHLHTSQPTPRFSVTSINAIHCPPHVPARPSSSQLSPATQTTGIPAEATRRDHASAGPDSPGL</sequence>
<keyword evidence="3" id="KW-1185">Reference proteome</keyword>
<name>A0A6G1JTH5_9PLEO</name>
<accession>A0A6G1JTH5</accession>
<evidence type="ECO:0000256" key="1">
    <source>
        <dbReference type="SAM" id="MobiDB-lite"/>
    </source>
</evidence>
<dbReference type="Proteomes" id="UP000799428">
    <property type="component" value="Unassembled WGS sequence"/>
</dbReference>
<evidence type="ECO:0000313" key="2">
    <source>
        <dbReference type="EMBL" id="KAF2703521.1"/>
    </source>
</evidence>
<feature type="compositionally biased region" description="Polar residues" evidence="1">
    <location>
        <begin position="158"/>
        <end position="171"/>
    </location>
</feature>
<dbReference type="AlphaFoldDB" id="A0A6G1JTH5"/>
<proteinExistence type="predicted"/>
<organism evidence="2 3">
    <name type="scientific">Pleomassaria siparia CBS 279.74</name>
    <dbReference type="NCBI Taxonomy" id="1314801"/>
    <lineage>
        <taxon>Eukaryota</taxon>
        <taxon>Fungi</taxon>
        <taxon>Dikarya</taxon>
        <taxon>Ascomycota</taxon>
        <taxon>Pezizomycotina</taxon>
        <taxon>Dothideomycetes</taxon>
        <taxon>Pleosporomycetidae</taxon>
        <taxon>Pleosporales</taxon>
        <taxon>Pleomassariaceae</taxon>
        <taxon>Pleomassaria</taxon>
    </lineage>
</organism>
<gene>
    <name evidence="2" type="ORF">K504DRAFT_463571</name>
</gene>
<dbReference type="EMBL" id="MU005787">
    <property type="protein sequence ID" value="KAF2703521.1"/>
    <property type="molecule type" value="Genomic_DNA"/>
</dbReference>
<reference evidence="2" key="1">
    <citation type="journal article" date="2020" name="Stud. Mycol.">
        <title>101 Dothideomycetes genomes: a test case for predicting lifestyles and emergence of pathogens.</title>
        <authorList>
            <person name="Haridas S."/>
            <person name="Albert R."/>
            <person name="Binder M."/>
            <person name="Bloem J."/>
            <person name="Labutti K."/>
            <person name="Salamov A."/>
            <person name="Andreopoulos B."/>
            <person name="Baker S."/>
            <person name="Barry K."/>
            <person name="Bills G."/>
            <person name="Bluhm B."/>
            <person name="Cannon C."/>
            <person name="Castanera R."/>
            <person name="Culley D."/>
            <person name="Daum C."/>
            <person name="Ezra D."/>
            <person name="Gonzalez J."/>
            <person name="Henrissat B."/>
            <person name="Kuo A."/>
            <person name="Liang C."/>
            <person name="Lipzen A."/>
            <person name="Lutzoni F."/>
            <person name="Magnuson J."/>
            <person name="Mondo S."/>
            <person name="Nolan M."/>
            <person name="Ohm R."/>
            <person name="Pangilinan J."/>
            <person name="Park H.-J."/>
            <person name="Ramirez L."/>
            <person name="Alfaro M."/>
            <person name="Sun H."/>
            <person name="Tritt A."/>
            <person name="Yoshinaga Y."/>
            <person name="Zwiers L.-H."/>
            <person name="Turgeon B."/>
            <person name="Goodwin S."/>
            <person name="Spatafora J."/>
            <person name="Crous P."/>
            <person name="Grigoriev I."/>
        </authorList>
    </citation>
    <scope>NUCLEOTIDE SEQUENCE</scope>
    <source>
        <strain evidence="2">CBS 279.74</strain>
    </source>
</reference>